<reference evidence="2" key="1">
    <citation type="journal article" date="2019" name="Int. J. Syst. Evol. Microbiol.">
        <title>The Global Catalogue of Microorganisms (GCM) 10K type strain sequencing project: providing services to taxonomists for standard genome sequencing and annotation.</title>
        <authorList>
            <consortium name="The Broad Institute Genomics Platform"/>
            <consortium name="The Broad Institute Genome Sequencing Center for Infectious Disease"/>
            <person name="Wu L."/>
            <person name="Ma J."/>
        </authorList>
    </citation>
    <scope>NUCLEOTIDE SEQUENCE [LARGE SCALE GENOMIC DNA]</scope>
    <source>
        <strain evidence="2">CGMCC 4.7329</strain>
    </source>
</reference>
<evidence type="ECO:0000313" key="1">
    <source>
        <dbReference type="EMBL" id="GGN86956.1"/>
    </source>
</evidence>
<accession>A0ABQ2KLD0</accession>
<sequence>MPDRRDRRGRELERASAPNTLLTVEPIEINAGAWYLRALRADERIDDRPALADGGITDPDYVTTRAAQWADESHFSWAVCVPTTAELVAEIGVTPGPDDTATVTGWGRPGEDEALAAGLASVHRFVAGALGLTAVPA</sequence>
<dbReference type="Proteomes" id="UP000658127">
    <property type="component" value="Unassembled WGS sequence"/>
</dbReference>
<dbReference type="EMBL" id="BMNE01000004">
    <property type="protein sequence ID" value="GGN86956.1"/>
    <property type="molecule type" value="Genomic_DNA"/>
</dbReference>
<name>A0ABQ2KLD0_9NOCA</name>
<protein>
    <submittedName>
        <fullName evidence="1">Uncharacterized protein</fullName>
    </submittedName>
</protein>
<organism evidence="1 2">
    <name type="scientific">Nocardia rhizosphaerihabitans</name>
    <dbReference type="NCBI Taxonomy" id="1691570"/>
    <lineage>
        <taxon>Bacteria</taxon>
        <taxon>Bacillati</taxon>
        <taxon>Actinomycetota</taxon>
        <taxon>Actinomycetes</taxon>
        <taxon>Mycobacteriales</taxon>
        <taxon>Nocardiaceae</taxon>
        <taxon>Nocardia</taxon>
    </lineage>
</organism>
<evidence type="ECO:0000313" key="2">
    <source>
        <dbReference type="Proteomes" id="UP000658127"/>
    </source>
</evidence>
<proteinExistence type="predicted"/>
<gene>
    <name evidence="1" type="ORF">GCM10011610_42830</name>
</gene>
<keyword evidence="2" id="KW-1185">Reference proteome</keyword>
<comment type="caution">
    <text evidence="1">The sequence shown here is derived from an EMBL/GenBank/DDBJ whole genome shotgun (WGS) entry which is preliminary data.</text>
</comment>